<feature type="non-terminal residue" evidence="1">
    <location>
        <position position="1"/>
    </location>
</feature>
<dbReference type="AlphaFoldDB" id="A0A9P7ACI1"/>
<name>A0A9P7ACI1_9AGAM</name>
<reference evidence="1" key="1">
    <citation type="journal article" date="2020" name="New Phytol.">
        <title>Comparative genomics reveals dynamic genome evolution in host specialist ectomycorrhizal fungi.</title>
        <authorList>
            <person name="Lofgren L.A."/>
            <person name="Nguyen N.H."/>
            <person name="Vilgalys R."/>
            <person name="Ruytinx J."/>
            <person name="Liao H.L."/>
            <person name="Branco S."/>
            <person name="Kuo A."/>
            <person name="LaButti K."/>
            <person name="Lipzen A."/>
            <person name="Andreopoulos W."/>
            <person name="Pangilinan J."/>
            <person name="Riley R."/>
            <person name="Hundley H."/>
            <person name="Na H."/>
            <person name="Barry K."/>
            <person name="Grigoriev I.V."/>
            <person name="Stajich J.E."/>
            <person name="Kennedy P.G."/>
        </authorList>
    </citation>
    <scope>NUCLEOTIDE SEQUENCE</scope>
    <source>
        <strain evidence="1">S12</strain>
    </source>
</reference>
<evidence type="ECO:0000313" key="2">
    <source>
        <dbReference type="Proteomes" id="UP000719766"/>
    </source>
</evidence>
<dbReference type="PANTHER" id="PTHR33096">
    <property type="entry name" value="CXC2 DOMAIN-CONTAINING PROTEIN"/>
    <property type="match status" value="1"/>
</dbReference>
<organism evidence="1 2">
    <name type="scientific">Suillus plorans</name>
    <dbReference type="NCBI Taxonomy" id="116603"/>
    <lineage>
        <taxon>Eukaryota</taxon>
        <taxon>Fungi</taxon>
        <taxon>Dikarya</taxon>
        <taxon>Basidiomycota</taxon>
        <taxon>Agaricomycotina</taxon>
        <taxon>Agaricomycetes</taxon>
        <taxon>Agaricomycetidae</taxon>
        <taxon>Boletales</taxon>
        <taxon>Suillineae</taxon>
        <taxon>Suillaceae</taxon>
        <taxon>Suillus</taxon>
    </lineage>
</organism>
<protein>
    <submittedName>
        <fullName evidence="1">Uncharacterized protein</fullName>
    </submittedName>
</protein>
<dbReference type="Proteomes" id="UP000719766">
    <property type="component" value="Unassembled WGS sequence"/>
</dbReference>
<comment type="caution">
    <text evidence="1">The sequence shown here is derived from an EMBL/GenBank/DDBJ whole genome shotgun (WGS) entry which is preliminary data.</text>
</comment>
<dbReference type="RefSeq" id="XP_041153098.1">
    <property type="nucleotide sequence ID" value="XM_041296708.1"/>
</dbReference>
<dbReference type="PANTHER" id="PTHR33096:SF1">
    <property type="entry name" value="CXC1-LIKE CYSTEINE CLUSTER ASSOCIATED WITH KDZ TRANSPOSASES DOMAIN-CONTAINING PROTEIN"/>
    <property type="match status" value="1"/>
</dbReference>
<accession>A0A9P7ACI1</accession>
<gene>
    <name evidence="1" type="ORF">HD556DRAFT_1217094</name>
</gene>
<proteinExistence type="predicted"/>
<dbReference type="OrthoDB" id="2505969at2759"/>
<sequence length="235" mass="26945">KHRSDQRTREAHYTNMHASWRLQLPALTNAYLTWKHNSSLNVAQTSAHKFQVTAVHVFELDYFHDITQQHEEVANVSLLHVGLLGCSPTAPTVAISLQCLELYHQLRRRQSSFSIQAFTKVLCAIHNVNYTQTFRDQFSITFNIYLTILRSVWSQVDMALGRTDPDWRLRHGCPPCTFEVSQPNECPLYPTSLKAMDGNNSAKHMANAGSADLRIFPSRYMIPPDQVDVFKDDIR</sequence>
<evidence type="ECO:0000313" key="1">
    <source>
        <dbReference type="EMBL" id="KAG1785615.1"/>
    </source>
</evidence>
<dbReference type="GeneID" id="64590472"/>
<dbReference type="EMBL" id="JABBWE010000106">
    <property type="protein sequence ID" value="KAG1785615.1"/>
    <property type="molecule type" value="Genomic_DNA"/>
</dbReference>
<feature type="non-terminal residue" evidence="1">
    <location>
        <position position="235"/>
    </location>
</feature>
<keyword evidence="2" id="KW-1185">Reference proteome</keyword>